<dbReference type="Proteomes" id="UP000789595">
    <property type="component" value="Unassembled WGS sequence"/>
</dbReference>
<accession>A0A8J2SPW3</accession>
<organism evidence="3 4">
    <name type="scientific">Pelagomonas calceolata</name>
    <dbReference type="NCBI Taxonomy" id="35677"/>
    <lineage>
        <taxon>Eukaryota</taxon>
        <taxon>Sar</taxon>
        <taxon>Stramenopiles</taxon>
        <taxon>Ochrophyta</taxon>
        <taxon>Pelagophyceae</taxon>
        <taxon>Pelagomonadales</taxon>
        <taxon>Pelagomonadaceae</taxon>
        <taxon>Pelagomonas</taxon>
    </lineage>
</organism>
<proteinExistence type="predicted"/>
<sequence>MPLLKYFTLAVALSRVAAEGPCVDEPDATLPGGYGAQGDDGYEYGSQDDNYYEYGAQDDDADADAATGDGSNFYDDAAAEAEEEPAAQPAAAAPEPTEAEEPAEQPAAGALEPESTLEDSKPAVIAEAVAIDVTEDINYEAKWAPTEVVVALFIFVTCAFSMTRLCRAKEDQYAPVTRAISEEDLVAPDVETGPTLEDKRRMLD</sequence>
<feature type="compositionally biased region" description="Low complexity" evidence="1">
    <location>
        <begin position="104"/>
        <end position="114"/>
    </location>
</feature>
<feature type="signal peptide" evidence="2">
    <location>
        <begin position="1"/>
        <end position="18"/>
    </location>
</feature>
<evidence type="ECO:0000313" key="4">
    <source>
        <dbReference type="Proteomes" id="UP000789595"/>
    </source>
</evidence>
<evidence type="ECO:0000256" key="2">
    <source>
        <dbReference type="SAM" id="SignalP"/>
    </source>
</evidence>
<feature type="compositionally biased region" description="Low complexity" evidence="1">
    <location>
        <begin position="86"/>
        <end position="96"/>
    </location>
</feature>
<evidence type="ECO:0000313" key="3">
    <source>
        <dbReference type="EMBL" id="CAH0376628.1"/>
    </source>
</evidence>
<dbReference type="AlphaFoldDB" id="A0A8J2SPW3"/>
<feature type="region of interest" description="Disordered" evidence="1">
    <location>
        <begin position="22"/>
        <end position="119"/>
    </location>
</feature>
<dbReference type="EMBL" id="CAKKNE010000005">
    <property type="protein sequence ID" value="CAH0376628.1"/>
    <property type="molecule type" value="Genomic_DNA"/>
</dbReference>
<protein>
    <submittedName>
        <fullName evidence="3">Uncharacterized protein</fullName>
    </submittedName>
</protein>
<name>A0A8J2SPW3_9STRA</name>
<gene>
    <name evidence="3" type="ORF">PECAL_5P12310</name>
</gene>
<comment type="caution">
    <text evidence="3">The sequence shown here is derived from an EMBL/GenBank/DDBJ whole genome shotgun (WGS) entry which is preliminary data.</text>
</comment>
<keyword evidence="2" id="KW-0732">Signal</keyword>
<feature type="chain" id="PRO_5035176704" evidence="2">
    <location>
        <begin position="19"/>
        <end position="204"/>
    </location>
</feature>
<keyword evidence="4" id="KW-1185">Reference proteome</keyword>
<evidence type="ECO:0000256" key="1">
    <source>
        <dbReference type="SAM" id="MobiDB-lite"/>
    </source>
</evidence>
<reference evidence="3" key="1">
    <citation type="submission" date="2021-11" db="EMBL/GenBank/DDBJ databases">
        <authorList>
            <consortium name="Genoscope - CEA"/>
            <person name="William W."/>
        </authorList>
    </citation>
    <scope>NUCLEOTIDE SEQUENCE</scope>
</reference>